<accession>X6N5B0</accession>
<feature type="zinc finger region" description="TRAF-type" evidence="4">
    <location>
        <begin position="194"/>
        <end position="240"/>
    </location>
</feature>
<keyword evidence="1 4" id="KW-0479">Metal-binding</keyword>
<dbReference type="PROSITE" id="PS50145">
    <property type="entry name" value="ZF_TRAF"/>
    <property type="match status" value="1"/>
</dbReference>
<keyword evidence="5" id="KW-1133">Transmembrane helix</keyword>
<feature type="non-terminal residue" evidence="7">
    <location>
        <position position="1"/>
    </location>
</feature>
<keyword evidence="3 4" id="KW-0862">Zinc</keyword>
<proteinExistence type="predicted"/>
<dbReference type="Proteomes" id="UP000023152">
    <property type="component" value="Unassembled WGS sequence"/>
</dbReference>
<evidence type="ECO:0000256" key="1">
    <source>
        <dbReference type="ARBA" id="ARBA00022723"/>
    </source>
</evidence>
<evidence type="ECO:0000256" key="4">
    <source>
        <dbReference type="PROSITE-ProRule" id="PRU00207"/>
    </source>
</evidence>
<dbReference type="GO" id="GO:0008270">
    <property type="term" value="F:zinc ion binding"/>
    <property type="evidence" value="ECO:0007669"/>
    <property type="project" value="UniProtKB-KW"/>
</dbReference>
<gene>
    <name evidence="7" type="ORF">RFI_15985</name>
</gene>
<dbReference type="EMBL" id="ASPP01011841">
    <property type="protein sequence ID" value="ETO21221.1"/>
    <property type="molecule type" value="Genomic_DNA"/>
</dbReference>
<dbReference type="Gene3D" id="3.30.40.10">
    <property type="entry name" value="Zinc/RING finger domain, C3HC4 (zinc finger)"/>
    <property type="match status" value="1"/>
</dbReference>
<protein>
    <recommendedName>
        <fullName evidence="6">TRAF-type domain-containing protein</fullName>
    </recommendedName>
</protein>
<keyword evidence="2 4" id="KW-0863">Zinc-finger</keyword>
<evidence type="ECO:0000313" key="8">
    <source>
        <dbReference type="Proteomes" id="UP000023152"/>
    </source>
</evidence>
<feature type="domain" description="TRAF-type" evidence="6">
    <location>
        <begin position="194"/>
        <end position="240"/>
    </location>
</feature>
<dbReference type="InterPro" id="IPR013083">
    <property type="entry name" value="Znf_RING/FYVE/PHD"/>
</dbReference>
<reference evidence="7 8" key="1">
    <citation type="journal article" date="2013" name="Curr. Biol.">
        <title>The Genome of the Foraminiferan Reticulomyxa filosa.</title>
        <authorList>
            <person name="Glockner G."/>
            <person name="Hulsmann N."/>
            <person name="Schleicher M."/>
            <person name="Noegel A.A."/>
            <person name="Eichinger L."/>
            <person name="Gallinger C."/>
            <person name="Pawlowski J."/>
            <person name="Sierra R."/>
            <person name="Euteneuer U."/>
            <person name="Pillet L."/>
            <person name="Moustafa A."/>
            <person name="Platzer M."/>
            <person name="Groth M."/>
            <person name="Szafranski K."/>
            <person name="Schliwa M."/>
        </authorList>
    </citation>
    <scope>NUCLEOTIDE SEQUENCE [LARGE SCALE GENOMIC DNA]</scope>
</reference>
<dbReference type="AlphaFoldDB" id="X6N5B0"/>
<comment type="caution">
    <text evidence="7">The sequence shown here is derived from an EMBL/GenBank/DDBJ whole genome shotgun (WGS) entry which is preliminary data.</text>
</comment>
<sequence length="393" mass="47014">GKKREAKREVERPKDRLLKQLTLRGMNVTAKVLETIGRCYSSSLEALCTDKCEWVYSIHQLKSLQQLTHLKELRLENLCTRVKYRNHVGTHLRVCSRRTLWMQRKYQYKEWHLLPANQIVKYAPLYTLLCEQVFKDKAQQMNIVVTFQHTIPQWASPSPVVTYAEDSKYNDVSTIRQQCVHCASFVPKAFMSDHCDNICPNVLIQCQLCFAKIPRCRQSEHWAFDCPEYKIVCRHCKSEFVGRSNWQRHQTCFVFNCLIYVHTYTYIFFFFARFITSPTLTLKKKDCDKAQDYDNQRYSYWFAPFDKNQEWMSRHGCNFPAQKVWVCQKCSQRNMEEQTFDSKRFKKHFNIQVDQKNKKHLSPTPQQQQQPLPKYNICELCMTPQFRRLFQVI</sequence>
<keyword evidence="8" id="KW-1185">Reference proteome</keyword>
<keyword evidence="5" id="KW-0812">Transmembrane</keyword>
<evidence type="ECO:0000256" key="2">
    <source>
        <dbReference type="ARBA" id="ARBA00022771"/>
    </source>
</evidence>
<keyword evidence="5" id="KW-0472">Membrane</keyword>
<organism evidence="7 8">
    <name type="scientific">Reticulomyxa filosa</name>
    <dbReference type="NCBI Taxonomy" id="46433"/>
    <lineage>
        <taxon>Eukaryota</taxon>
        <taxon>Sar</taxon>
        <taxon>Rhizaria</taxon>
        <taxon>Retaria</taxon>
        <taxon>Foraminifera</taxon>
        <taxon>Monothalamids</taxon>
        <taxon>Reticulomyxidae</taxon>
        <taxon>Reticulomyxa</taxon>
    </lineage>
</organism>
<dbReference type="InterPro" id="IPR001293">
    <property type="entry name" value="Znf_TRAF"/>
</dbReference>
<evidence type="ECO:0000256" key="5">
    <source>
        <dbReference type="SAM" id="Phobius"/>
    </source>
</evidence>
<name>X6N5B0_RETFI</name>
<feature type="transmembrane region" description="Helical" evidence="5">
    <location>
        <begin position="253"/>
        <end position="275"/>
    </location>
</feature>
<evidence type="ECO:0000313" key="7">
    <source>
        <dbReference type="EMBL" id="ETO21221.1"/>
    </source>
</evidence>
<evidence type="ECO:0000259" key="6">
    <source>
        <dbReference type="PROSITE" id="PS50145"/>
    </source>
</evidence>
<evidence type="ECO:0000256" key="3">
    <source>
        <dbReference type="ARBA" id="ARBA00022833"/>
    </source>
</evidence>